<accession>A0ACC1SW24</accession>
<keyword evidence="2" id="KW-1185">Reference proteome</keyword>
<evidence type="ECO:0000313" key="1">
    <source>
        <dbReference type="EMBL" id="KAJ3547493.1"/>
    </source>
</evidence>
<evidence type="ECO:0000313" key="2">
    <source>
        <dbReference type="Proteomes" id="UP001148662"/>
    </source>
</evidence>
<dbReference type="Proteomes" id="UP001148662">
    <property type="component" value="Unassembled WGS sequence"/>
</dbReference>
<gene>
    <name evidence="1" type="ORF">NM688_g5400</name>
</gene>
<reference evidence="1" key="1">
    <citation type="submission" date="2022-07" db="EMBL/GenBank/DDBJ databases">
        <title>Genome Sequence of Phlebia brevispora.</title>
        <authorList>
            <person name="Buettner E."/>
        </authorList>
    </citation>
    <scope>NUCLEOTIDE SEQUENCE</scope>
    <source>
        <strain evidence="1">MPL23</strain>
    </source>
</reference>
<organism evidence="1 2">
    <name type="scientific">Phlebia brevispora</name>
    <dbReference type="NCBI Taxonomy" id="194682"/>
    <lineage>
        <taxon>Eukaryota</taxon>
        <taxon>Fungi</taxon>
        <taxon>Dikarya</taxon>
        <taxon>Basidiomycota</taxon>
        <taxon>Agaricomycotina</taxon>
        <taxon>Agaricomycetes</taxon>
        <taxon>Polyporales</taxon>
        <taxon>Meruliaceae</taxon>
        <taxon>Phlebia</taxon>
    </lineage>
</organism>
<proteinExistence type="predicted"/>
<dbReference type="EMBL" id="JANHOG010000989">
    <property type="protein sequence ID" value="KAJ3547493.1"/>
    <property type="molecule type" value="Genomic_DNA"/>
</dbReference>
<protein>
    <submittedName>
        <fullName evidence="1">Uncharacterized protein</fullName>
    </submittedName>
</protein>
<sequence>MCGLHKMPGMSTQQGYGLIPGPSDVLPPAGDPVAECERIHAWWVTFILDKSWVVALSAPSMANEQEEGTVVDTPWPVPMDVYIQAASMRNNAVVGARRTVQRFLADVLADRELGSSHLSLLARAAALYERANYLATYADKSIPAGAYIDMPGLEAALASVDTSIERFKQTLPPVSAQDAQAHDLLLISGLTYAATIQLHRNFAARSATSMAKCLGAGHSIVRTAQILGPTSMAAPGGAGTARAGVVNPVIGLTSILRDHEGDLDGGVRSLRPRAALHAQLWGAVDRKPVAT</sequence>
<name>A0ACC1SW24_9APHY</name>
<comment type="caution">
    <text evidence="1">The sequence shown here is derived from an EMBL/GenBank/DDBJ whole genome shotgun (WGS) entry which is preliminary data.</text>
</comment>